<organism evidence="1 2">
    <name type="scientific">Mytilus coruscus</name>
    <name type="common">Sea mussel</name>
    <dbReference type="NCBI Taxonomy" id="42192"/>
    <lineage>
        <taxon>Eukaryota</taxon>
        <taxon>Metazoa</taxon>
        <taxon>Spiralia</taxon>
        <taxon>Lophotrochozoa</taxon>
        <taxon>Mollusca</taxon>
        <taxon>Bivalvia</taxon>
        <taxon>Autobranchia</taxon>
        <taxon>Pteriomorphia</taxon>
        <taxon>Mytilida</taxon>
        <taxon>Mytiloidea</taxon>
        <taxon>Mytilidae</taxon>
        <taxon>Mytilinae</taxon>
        <taxon>Mytilus</taxon>
    </lineage>
</organism>
<reference evidence="1 2" key="1">
    <citation type="submission" date="2020-06" db="EMBL/GenBank/DDBJ databases">
        <authorList>
            <person name="Li R."/>
            <person name="Bekaert M."/>
        </authorList>
    </citation>
    <scope>NUCLEOTIDE SEQUENCE [LARGE SCALE GENOMIC DNA]</scope>
    <source>
        <strain evidence="2">wild</strain>
    </source>
</reference>
<keyword evidence="2" id="KW-1185">Reference proteome</keyword>
<evidence type="ECO:0000313" key="1">
    <source>
        <dbReference type="EMBL" id="CAC5368787.1"/>
    </source>
</evidence>
<accession>A0A6J8AIW8</accession>
<gene>
    <name evidence="1" type="ORF">MCOR_8230</name>
</gene>
<sequence length="401" mass="45655">MADTPVTENPDSGFEEYVTKNKISGQSINSNKVSSISSDDLKIIIAKVEDDNEISDDSQNSALRSRVDLCMQGLEDQKVKKYPFTVVKNPKSKKLLHTSLTGEYRQYIEYSTVAVLYKHPSEFTMVEVVKDAMTGFKHICKTIIISKFRREELDAMAVMQDIAPELFGICREGENVRLHMEYIQGVRLDYLSKILLDQHAWPVCLHLFGELAKAINKLGVEHLSHCDIHVKNVILEVDSDNSLRIRLIDYGDASTYSLSGLMNDMKSLVACIITVFTENEFDSYEEDPAHWISTCQALYPQLYAMLKGALMVHDTRHLTKLIEDLDHIIKNQIDYKRNLKEAASTMQETTKPKHITLEEDLRNLRISSDKGIATDMSLPNGVDTYHAITFQEDETLHDMEV</sequence>
<dbReference type="InterPro" id="IPR011009">
    <property type="entry name" value="Kinase-like_dom_sf"/>
</dbReference>
<dbReference type="AlphaFoldDB" id="A0A6J8AIW8"/>
<name>A0A6J8AIW8_MYTCO</name>
<dbReference type="Gene3D" id="3.30.200.20">
    <property type="entry name" value="Phosphorylase Kinase, domain 1"/>
    <property type="match status" value="1"/>
</dbReference>
<evidence type="ECO:0008006" key="3">
    <source>
        <dbReference type="Google" id="ProtNLM"/>
    </source>
</evidence>
<protein>
    <recommendedName>
        <fullName evidence="3">Protein kinase domain-containing protein</fullName>
    </recommendedName>
</protein>
<dbReference type="SUPFAM" id="SSF56112">
    <property type="entry name" value="Protein kinase-like (PK-like)"/>
    <property type="match status" value="1"/>
</dbReference>
<dbReference type="EMBL" id="CACVKT020001498">
    <property type="protein sequence ID" value="CAC5368787.1"/>
    <property type="molecule type" value="Genomic_DNA"/>
</dbReference>
<dbReference type="OrthoDB" id="10530778at2759"/>
<dbReference type="Proteomes" id="UP000507470">
    <property type="component" value="Unassembled WGS sequence"/>
</dbReference>
<evidence type="ECO:0000313" key="2">
    <source>
        <dbReference type="Proteomes" id="UP000507470"/>
    </source>
</evidence>
<dbReference type="Gene3D" id="1.10.510.10">
    <property type="entry name" value="Transferase(Phosphotransferase) domain 1"/>
    <property type="match status" value="1"/>
</dbReference>
<proteinExistence type="predicted"/>